<dbReference type="EMBL" id="JARQZJ010000091">
    <property type="protein sequence ID" value="KAK9883405.1"/>
    <property type="molecule type" value="Genomic_DNA"/>
</dbReference>
<evidence type="ECO:0000256" key="1">
    <source>
        <dbReference type="SAM" id="Coils"/>
    </source>
</evidence>
<protein>
    <recommendedName>
        <fullName evidence="4">Trichohyalin-plectin-homology domain-containing protein</fullName>
    </recommendedName>
</protein>
<evidence type="ECO:0000313" key="3">
    <source>
        <dbReference type="Proteomes" id="UP001431783"/>
    </source>
</evidence>
<sequence>MKIQGMKPGTECLVKVKPKEVTMIPVEKQIFEYADVCLLSEEKMLSIKNWLTRNEKQKKDKERDEAYFKYLKENNFKLVGGKTIVKEEALKRLIAKKNGDIEKKLRESCERIKENKKLEREEIIKKHRRLHLINKSPNAALTSALKFSAALFERQKHYDLQQQIKEEEKKWKQMEHEQLVQQVKIAEDKEKQEENNRLRKIQEVKNCLKIQCEENAKKKQEEYLERTKREKEDYMKSCAEWEQIQKLEQEKKLRKKRENLASLKEAAEKVHLRKINEKRDDEEIYRVNEVINNSKALRDCQAREKLKKEKLERIRKNVDAAIEYQAGQALLRQKEEEIFQNAIYKYEEEYDRKHKENIDRLKAQAVERRQNYLEDMKRQKERERETSELKRMELIERYKKDEAMKYFDEMSKEKEKEKKRTYRQDIIQQALEIKETKQREKKLEDNYVLSTLSKKDDIFAEYAEEIMKYAQDRDWPTFPIKKAIQDYNKKQHIVFKKPSDLTCKN</sequence>
<name>A0AAW1ULL4_9CUCU</name>
<evidence type="ECO:0008006" key="4">
    <source>
        <dbReference type="Google" id="ProtNLM"/>
    </source>
</evidence>
<organism evidence="2 3">
    <name type="scientific">Henosepilachna vigintioctopunctata</name>
    <dbReference type="NCBI Taxonomy" id="420089"/>
    <lineage>
        <taxon>Eukaryota</taxon>
        <taxon>Metazoa</taxon>
        <taxon>Ecdysozoa</taxon>
        <taxon>Arthropoda</taxon>
        <taxon>Hexapoda</taxon>
        <taxon>Insecta</taxon>
        <taxon>Pterygota</taxon>
        <taxon>Neoptera</taxon>
        <taxon>Endopterygota</taxon>
        <taxon>Coleoptera</taxon>
        <taxon>Polyphaga</taxon>
        <taxon>Cucujiformia</taxon>
        <taxon>Coccinelloidea</taxon>
        <taxon>Coccinellidae</taxon>
        <taxon>Epilachninae</taxon>
        <taxon>Epilachnini</taxon>
        <taxon>Henosepilachna</taxon>
    </lineage>
</organism>
<keyword evidence="3" id="KW-1185">Reference proteome</keyword>
<dbReference type="AlphaFoldDB" id="A0AAW1ULL4"/>
<evidence type="ECO:0000313" key="2">
    <source>
        <dbReference type="EMBL" id="KAK9883405.1"/>
    </source>
</evidence>
<keyword evidence="1" id="KW-0175">Coiled coil</keyword>
<feature type="coiled-coil region" evidence="1">
    <location>
        <begin position="362"/>
        <end position="397"/>
    </location>
</feature>
<gene>
    <name evidence="2" type="ORF">WA026_001578</name>
</gene>
<proteinExistence type="predicted"/>
<reference evidence="2 3" key="1">
    <citation type="submission" date="2023-03" db="EMBL/GenBank/DDBJ databases">
        <title>Genome insight into feeding habits of ladybird beetles.</title>
        <authorList>
            <person name="Li H.-S."/>
            <person name="Huang Y.-H."/>
            <person name="Pang H."/>
        </authorList>
    </citation>
    <scope>NUCLEOTIDE SEQUENCE [LARGE SCALE GENOMIC DNA]</scope>
    <source>
        <strain evidence="2">SYSU_2023b</strain>
        <tissue evidence="2">Whole body</tissue>
    </source>
</reference>
<comment type="caution">
    <text evidence="2">The sequence shown here is derived from an EMBL/GenBank/DDBJ whole genome shotgun (WGS) entry which is preliminary data.</text>
</comment>
<accession>A0AAW1ULL4</accession>
<feature type="coiled-coil region" evidence="1">
    <location>
        <begin position="157"/>
        <end position="273"/>
    </location>
</feature>
<dbReference type="Proteomes" id="UP001431783">
    <property type="component" value="Unassembled WGS sequence"/>
</dbReference>